<name>A0A0F9DLX5_9ZZZZ</name>
<organism evidence="2">
    <name type="scientific">marine sediment metagenome</name>
    <dbReference type="NCBI Taxonomy" id="412755"/>
    <lineage>
        <taxon>unclassified sequences</taxon>
        <taxon>metagenomes</taxon>
        <taxon>ecological metagenomes</taxon>
    </lineage>
</organism>
<feature type="region of interest" description="Disordered" evidence="1">
    <location>
        <begin position="1"/>
        <end position="20"/>
    </location>
</feature>
<evidence type="ECO:0000313" key="2">
    <source>
        <dbReference type="EMBL" id="KKL54806.1"/>
    </source>
</evidence>
<sequence>MATATEAKTSNKETTKSFPSRLQQAIKSWEKMTEPMRDHREKMLKYYASGYFDGKEAQKQHPINLIDRGVGIITPFLVSNNPAVLVHSKSPKLKPWANTTELALKHLFDEIKIAQKTLRPAVVNSLFGIGITKTGIMKAEQVEFMGYL</sequence>
<protein>
    <submittedName>
        <fullName evidence="2">Uncharacterized protein</fullName>
    </submittedName>
</protein>
<evidence type="ECO:0000256" key="1">
    <source>
        <dbReference type="SAM" id="MobiDB-lite"/>
    </source>
</evidence>
<comment type="caution">
    <text evidence="2">The sequence shown here is derived from an EMBL/GenBank/DDBJ whole genome shotgun (WGS) entry which is preliminary data.</text>
</comment>
<gene>
    <name evidence="2" type="ORF">LCGC14_2261750</name>
</gene>
<accession>A0A0F9DLX5</accession>
<proteinExistence type="predicted"/>
<reference evidence="2" key="1">
    <citation type="journal article" date="2015" name="Nature">
        <title>Complex archaea that bridge the gap between prokaryotes and eukaryotes.</title>
        <authorList>
            <person name="Spang A."/>
            <person name="Saw J.H."/>
            <person name="Jorgensen S.L."/>
            <person name="Zaremba-Niedzwiedzka K."/>
            <person name="Martijn J."/>
            <person name="Lind A.E."/>
            <person name="van Eijk R."/>
            <person name="Schleper C."/>
            <person name="Guy L."/>
            <person name="Ettema T.J."/>
        </authorList>
    </citation>
    <scope>NUCLEOTIDE SEQUENCE</scope>
</reference>
<dbReference type="EMBL" id="LAZR01031071">
    <property type="protein sequence ID" value="KKL54806.1"/>
    <property type="molecule type" value="Genomic_DNA"/>
</dbReference>
<feature type="non-terminal residue" evidence="2">
    <location>
        <position position="148"/>
    </location>
</feature>
<dbReference type="AlphaFoldDB" id="A0A0F9DLX5"/>